<dbReference type="GO" id="GO:0016740">
    <property type="term" value="F:transferase activity"/>
    <property type="evidence" value="ECO:0007669"/>
    <property type="project" value="UniProtKB-KW"/>
</dbReference>
<dbReference type="InterPro" id="IPR036868">
    <property type="entry name" value="TusA-like_sf"/>
</dbReference>
<dbReference type="CDD" id="cd00291">
    <property type="entry name" value="SirA_YedF_YeeD"/>
    <property type="match status" value="1"/>
</dbReference>
<keyword evidence="2" id="KW-0808">Transferase</keyword>
<protein>
    <submittedName>
        <fullName evidence="2">Sulfurtransferase TusA</fullName>
        <ecNumber evidence="2">2.8.1.-</ecNumber>
    </submittedName>
</protein>
<dbReference type="AlphaFoldDB" id="A0A1R4EF28"/>
<evidence type="ECO:0000313" key="2">
    <source>
        <dbReference type="EMBL" id="SJM37097.1"/>
    </source>
</evidence>
<feature type="domain" description="UPF0033" evidence="1">
    <location>
        <begin position="43"/>
        <end position="98"/>
    </location>
</feature>
<dbReference type="EMBL" id="FUGD01000072">
    <property type="protein sequence ID" value="SJM37097.1"/>
    <property type="molecule type" value="Genomic_DNA"/>
</dbReference>
<name>A0A1R4EF28_9GAMM</name>
<sequence>MINISLANSEHQALVQGYLDAFSSSDLETLEEAAPQLTLSALVDGRGMACPMPLLKTKVVLRSVQPSESVYILATDPNSQTDLAAFCQQAGLEMVLSTTTTEGSADGSEKLDTIFHLIITKTNGN</sequence>
<evidence type="ECO:0000259" key="1">
    <source>
        <dbReference type="Pfam" id="PF01206"/>
    </source>
</evidence>
<dbReference type="Gene3D" id="3.30.110.40">
    <property type="entry name" value="TusA-like domain"/>
    <property type="match status" value="1"/>
</dbReference>
<dbReference type="SUPFAM" id="SSF64307">
    <property type="entry name" value="SirA-like"/>
    <property type="match status" value="1"/>
</dbReference>
<dbReference type="STRING" id="1945520.A1019T_01068"/>
<dbReference type="Pfam" id="PF01206">
    <property type="entry name" value="TusA"/>
    <property type="match status" value="1"/>
</dbReference>
<dbReference type="OrthoDB" id="9797551at2"/>
<gene>
    <name evidence="2" type="primary">tusA_2</name>
    <name evidence="2" type="ORF">A1019T_01068</name>
</gene>
<organism evidence="2 3">
    <name type="scientific">Psychrobacter pasteurii</name>
    <dbReference type="NCBI Taxonomy" id="1945520"/>
    <lineage>
        <taxon>Bacteria</taxon>
        <taxon>Pseudomonadati</taxon>
        <taxon>Pseudomonadota</taxon>
        <taxon>Gammaproteobacteria</taxon>
        <taxon>Moraxellales</taxon>
        <taxon>Moraxellaceae</taxon>
        <taxon>Psychrobacter</taxon>
    </lineage>
</organism>
<evidence type="ECO:0000313" key="3">
    <source>
        <dbReference type="Proteomes" id="UP000188169"/>
    </source>
</evidence>
<keyword evidence="3" id="KW-1185">Reference proteome</keyword>
<dbReference type="RefSeq" id="WP_077448503.1">
    <property type="nucleotide sequence ID" value="NZ_FUGD01000072.1"/>
</dbReference>
<accession>A0A1R4EF28</accession>
<reference evidence="3" key="1">
    <citation type="submission" date="2017-02" db="EMBL/GenBank/DDBJ databases">
        <authorList>
            <person name="Mornico D."/>
        </authorList>
    </citation>
    <scope>NUCLEOTIDE SEQUENCE [LARGE SCALE GENOMIC DNA]</scope>
</reference>
<dbReference type="Proteomes" id="UP000188169">
    <property type="component" value="Unassembled WGS sequence"/>
</dbReference>
<proteinExistence type="predicted"/>
<dbReference type="EC" id="2.8.1.-" evidence="2"/>
<dbReference type="InterPro" id="IPR001455">
    <property type="entry name" value="TusA-like"/>
</dbReference>